<evidence type="ECO:0000256" key="5">
    <source>
        <dbReference type="RuleBase" id="RU004417"/>
    </source>
</evidence>
<dbReference type="InterPro" id="IPR033922">
    <property type="entry name" value="NAD_bind_Glu_DH"/>
</dbReference>
<dbReference type="InterPro" id="IPR046346">
    <property type="entry name" value="Aminoacid_DH-like_N_sf"/>
</dbReference>
<dbReference type="SMART" id="SM00839">
    <property type="entry name" value="ELFV_dehydrog"/>
    <property type="match status" value="1"/>
</dbReference>
<proteinExistence type="inferred from homology"/>
<dbReference type="SUPFAM" id="SSF51735">
    <property type="entry name" value="NAD(P)-binding Rossmann-fold domains"/>
    <property type="match status" value="1"/>
</dbReference>
<evidence type="ECO:0000313" key="8">
    <source>
        <dbReference type="Proteomes" id="UP001500339"/>
    </source>
</evidence>
<dbReference type="SUPFAM" id="SSF53223">
    <property type="entry name" value="Aminoacid dehydrogenase-like, N-terminal domain"/>
    <property type="match status" value="1"/>
</dbReference>
<evidence type="ECO:0000259" key="6">
    <source>
        <dbReference type="SMART" id="SM00839"/>
    </source>
</evidence>
<dbReference type="RefSeq" id="WP_343768493.1">
    <property type="nucleotide sequence ID" value="NZ_BAAACF010000001.1"/>
</dbReference>
<comment type="similarity">
    <text evidence="1 4 5">Belongs to the Glu/Leu/Phe/Val dehydrogenases family.</text>
</comment>
<dbReference type="Proteomes" id="UP001500339">
    <property type="component" value="Unassembled WGS sequence"/>
</dbReference>
<comment type="caution">
    <text evidence="7">The sequence shown here is derived from an EMBL/GenBank/DDBJ whole genome shotgun (WGS) entry which is preliminary data.</text>
</comment>
<sequence length="421" mass="46517">MKKENLNPFENVQSVIKDCCESLGLSNDVYELLKEPSRVIEVNIPVKMDNGSIKTFKGYRSQHNEAIGPTKGGIRFHPAVNLDEVKALSAWMTFKCAITGIPYGGGKGGIIVDPRTLSTEELEKLSRGYVKGIYKLIGEKVDIPAPDVNTNGQIMSWMMDEYNKLVGYNAPGTFTGKPIEIGGSKGRTEATGIGVAITAREALKRLNIDIKNTKVALQGFGNVGSYSALNIEKLGAKIVSIAEWSPERGNYAVYNESGINIYEALNYFKEKGNLIDFPGTKLINLEEFWSLNVDILVPAALENSITLENADLIKAKVICEGANGPTTPEADNKLFNKGILVTPDILTNSGGVVVSYFEWVQNLYGYYWSEEEVNNKEEETLVKAFNEVWEIKEKFNVSLRKAAYMHAINKIAVAMKYKGML</sequence>
<keyword evidence="8" id="KW-1185">Reference proteome</keyword>
<evidence type="ECO:0000256" key="2">
    <source>
        <dbReference type="ARBA" id="ARBA00012896"/>
    </source>
</evidence>
<dbReference type="Pfam" id="PF02812">
    <property type="entry name" value="ELFV_dehydrog_N"/>
    <property type="match status" value="1"/>
</dbReference>
<dbReference type="InterPro" id="IPR006095">
    <property type="entry name" value="Glu/Leu/Phe/Val/Trp_DH"/>
</dbReference>
<evidence type="ECO:0000256" key="1">
    <source>
        <dbReference type="ARBA" id="ARBA00006382"/>
    </source>
</evidence>
<dbReference type="InterPro" id="IPR006096">
    <property type="entry name" value="Glu/Leu/Phe/Val/Trp_DH_C"/>
</dbReference>
<feature type="domain" description="Glutamate/phenylalanine/leucine/valine/L-tryptophan dehydrogenase C-terminal" evidence="6">
    <location>
        <begin position="184"/>
        <end position="419"/>
    </location>
</feature>
<accession>A0ABN1IX17</accession>
<organism evidence="7 8">
    <name type="scientific">Clostridium malenominatum</name>
    <dbReference type="NCBI Taxonomy" id="1539"/>
    <lineage>
        <taxon>Bacteria</taxon>
        <taxon>Bacillati</taxon>
        <taxon>Bacillota</taxon>
        <taxon>Clostridia</taxon>
        <taxon>Eubacteriales</taxon>
        <taxon>Clostridiaceae</taxon>
        <taxon>Clostridium</taxon>
    </lineage>
</organism>
<dbReference type="InterPro" id="IPR006097">
    <property type="entry name" value="Glu/Leu/Phe/Val/Trp_DH_dimer"/>
</dbReference>
<dbReference type="Gene3D" id="3.40.50.720">
    <property type="entry name" value="NAD(P)-binding Rossmann-like Domain"/>
    <property type="match status" value="1"/>
</dbReference>
<evidence type="ECO:0000256" key="3">
    <source>
        <dbReference type="ARBA" id="ARBA00023002"/>
    </source>
</evidence>
<name>A0ABN1IX17_9CLOT</name>
<keyword evidence="3 4" id="KW-0560">Oxidoreductase</keyword>
<dbReference type="Gene3D" id="3.40.50.10860">
    <property type="entry name" value="Leucine Dehydrogenase, chain A, domain 1"/>
    <property type="match status" value="1"/>
</dbReference>
<dbReference type="InterPro" id="IPR014362">
    <property type="entry name" value="Glu_DH"/>
</dbReference>
<dbReference type="InterPro" id="IPR033524">
    <property type="entry name" value="Glu/Leu/Phe/Val_DH_AS"/>
</dbReference>
<gene>
    <name evidence="7" type="primary">gluD</name>
    <name evidence="7" type="ORF">GCM10008905_15420</name>
</gene>
<dbReference type="EMBL" id="BAAACF010000001">
    <property type="protein sequence ID" value="GAA0723142.1"/>
    <property type="molecule type" value="Genomic_DNA"/>
</dbReference>
<dbReference type="PIRSF" id="PIRSF000185">
    <property type="entry name" value="Glu_DH"/>
    <property type="match status" value="1"/>
</dbReference>
<dbReference type="CDD" id="cd01076">
    <property type="entry name" value="NAD_bind_1_Glu_DH"/>
    <property type="match status" value="1"/>
</dbReference>
<reference evidence="7 8" key="1">
    <citation type="journal article" date="2019" name="Int. J. Syst. Evol. Microbiol.">
        <title>The Global Catalogue of Microorganisms (GCM) 10K type strain sequencing project: providing services to taxonomists for standard genome sequencing and annotation.</title>
        <authorList>
            <consortium name="The Broad Institute Genomics Platform"/>
            <consortium name="The Broad Institute Genome Sequencing Center for Infectious Disease"/>
            <person name="Wu L."/>
            <person name="Ma J."/>
        </authorList>
    </citation>
    <scope>NUCLEOTIDE SEQUENCE [LARGE SCALE GENOMIC DNA]</scope>
    <source>
        <strain evidence="7 8">JCM 1405</strain>
    </source>
</reference>
<evidence type="ECO:0000313" key="7">
    <source>
        <dbReference type="EMBL" id="GAA0723142.1"/>
    </source>
</evidence>
<dbReference type="PROSITE" id="PS00074">
    <property type="entry name" value="GLFV_DEHYDROGENASE"/>
    <property type="match status" value="1"/>
</dbReference>
<protein>
    <recommendedName>
        <fullName evidence="2 4">Glutamate dehydrogenase</fullName>
    </recommendedName>
</protein>
<dbReference type="PANTHER" id="PTHR11606">
    <property type="entry name" value="GLUTAMATE DEHYDROGENASE"/>
    <property type="match status" value="1"/>
</dbReference>
<dbReference type="Pfam" id="PF00208">
    <property type="entry name" value="ELFV_dehydrog"/>
    <property type="match status" value="1"/>
</dbReference>
<dbReference type="InterPro" id="IPR036291">
    <property type="entry name" value="NAD(P)-bd_dom_sf"/>
</dbReference>
<dbReference type="PRINTS" id="PR00082">
    <property type="entry name" value="GLFDHDRGNASE"/>
</dbReference>
<dbReference type="PANTHER" id="PTHR11606:SF13">
    <property type="entry name" value="GLUTAMATE DEHYDROGENASE 1, MITOCHONDRIAL"/>
    <property type="match status" value="1"/>
</dbReference>
<evidence type="ECO:0000256" key="4">
    <source>
        <dbReference type="PIRNR" id="PIRNR000185"/>
    </source>
</evidence>